<name>A0A611ZDP7_CAMJU</name>
<organism evidence="2">
    <name type="scientific">Campylobacter jejuni</name>
    <dbReference type="NCBI Taxonomy" id="197"/>
    <lineage>
        <taxon>Bacteria</taxon>
        <taxon>Pseudomonadati</taxon>
        <taxon>Campylobacterota</taxon>
        <taxon>Epsilonproteobacteria</taxon>
        <taxon>Campylobacterales</taxon>
        <taxon>Campylobacteraceae</taxon>
        <taxon>Campylobacter</taxon>
    </lineage>
</organism>
<dbReference type="AlphaFoldDB" id="A0A611ZDP7"/>
<gene>
    <name evidence="2" type="ORF">FZK63_06935</name>
</gene>
<keyword evidence="1" id="KW-0472">Membrane</keyword>
<evidence type="ECO:0000256" key="1">
    <source>
        <dbReference type="SAM" id="Phobius"/>
    </source>
</evidence>
<feature type="transmembrane region" description="Helical" evidence="1">
    <location>
        <begin position="70"/>
        <end position="88"/>
    </location>
</feature>
<accession>A0A611ZDP7</accession>
<feature type="transmembrane region" description="Helical" evidence="1">
    <location>
        <begin position="41"/>
        <end position="63"/>
    </location>
</feature>
<dbReference type="EMBL" id="AAKBNA010000031">
    <property type="protein sequence ID" value="ECQ5611845.1"/>
    <property type="molecule type" value="Genomic_DNA"/>
</dbReference>
<keyword evidence="1" id="KW-1133">Transmembrane helix</keyword>
<reference evidence="2" key="1">
    <citation type="submission" date="2019-08" db="EMBL/GenBank/DDBJ databases">
        <authorList>
            <person name="Ashton P.M."/>
            <person name="Dallman T."/>
            <person name="Nair S."/>
            <person name="De Pinna E."/>
            <person name="Peters T."/>
            <person name="Grant K."/>
        </authorList>
    </citation>
    <scope>NUCLEOTIDE SEQUENCE</scope>
    <source>
        <strain evidence="2">275664</strain>
    </source>
</reference>
<evidence type="ECO:0000313" key="2">
    <source>
        <dbReference type="EMBL" id="ECQ5611845.1"/>
    </source>
</evidence>
<feature type="transmembrane region" description="Helical" evidence="1">
    <location>
        <begin position="12"/>
        <end position="29"/>
    </location>
</feature>
<proteinExistence type="predicted"/>
<comment type="caution">
    <text evidence="2">The sequence shown here is derived from an EMBL/GenBank/DDBJ whole genome shotgun (WGS) entry which is preliminary data.</text>
</comment>
<sequence>MTEEKLIKKEMFLVYITYIGIIVFITIFFEEISNFLKLIPVALHFIWDLAPYLGLAVFFFGTLCFGLKRGFMIILCVFNNYSYSYFILLH</sequence>
<protein>
    <submittedName>
        <fullName evidence="2">Uncharacterized protein</fullName>
    </submittedName>
</protein>
<keyword evidence="1" id="KW-0812">Transmembrane</keyword>